<dbReference type="RefSeq" id="WP_055266981.1">
    <property type="nucleotide sequence ID" value="NZ_CABIXQ010000018.1"/>
</dbReference>
<organism evidence="2 3">
    <name type="scientific">Clostridium disporicum</name>
    <dbReference type="NCBI Taxonomy" id="84024"/>
    <lineage>
        <taxon>Bacteria</taxon>
        <taxon>Bacillati</taxon>
        <taxon>Bacillota</taxon>
        <taxon>Clostridia</taxon>
        <taxon>Eubacteriales</taxon>
        <taxon>Clostridiaceae</taxon>
        <taxon>Clostridium</taxon>
    </lineage>
</organism>
<protein>
    <submittedName>
        <fullName evidence="2">Copper chaperone</fullName>
    </submittedName>
</protein>
<dbReference type="OrthoDB" id="1932203at2"/>
<gene>
    <name evidence="2" type="ORF">ERS852471_02466</name>
</gene>
<dbReference type="InterPro" id="IPR036163">
    <property type="entry name" value="HMA_dom_sf"/>
</dbReference>
<evidence type="ECO:0000313" key="2">
    <source>
        <dbReference type="EMBL" id="CUO85762.1"/>
    </source>
</evidence>
<reference evidence="2 3" key="1">
    <citation type="submission" date="2015-09" db="EMBL/GenBank/DDBJ databases">
        <authorList>
            <consortium name="Pathogen Informatics"/>
        </authorList>
    </citation>
    <scope>NUCLEOTIDE SEQUENCE [LARGE SCALE GENOMIC DNA]</scope>
    <source>
        <strain evidence="2 3">2789STDY5834856</strain>
    </source>
</reference>
<dbReference type="Gene3D" id="3.30.70.100">
    <property type="match status" value="1"/>
</dbReference>
<dbReference type="Proteomes" id="UP000095594">
    <property type="component" value="Unassembled WGS sequence"/>
</dbReference>
<dbReference type="EMBL" id="CYZX01000018">
    <property type="protein sequence ID" value="CUO85762.1"/>
    <property type="molecule type" value="Genomic_DNA"/>
</dbReference>
<name>A0A174IET6_9CLOT</name>
<proteinExistence type="predicted"/>
<feature type="domain" description="HMA" evidence="1">
    <location>
        <begin position="1"/>
        <end position="67"/>
    </location>
</feature>
<sequence>MKISIKINNLNKSTDVTTIRNILTNEEGIVACEISKAKKEVQIVYDNLTISSEDIINLIEMAGYMIES</sequence>
<accession>A0A174IET6</accession>
<evidence type="ECO:0000259" key="1">
    <source>
        <dbReference type="PROSITE" id="PS50846"/>
    </source>
</evidence>
<dbReference type="GO" id="GO:0046872">
    <property type="term" value="F:metal ion binding"/>
    <property type="evidence" value="ECO:0007669"/>
    <property type="project" value="InterPro"/>
</dbReference>
<dbReference type="SUPFAM" id="SSF55008">
    <property type="entry name" value="HMA, heavy metal-associated domain"/>
    <property type="match status" value="1"/>
</dbReference>
<evidence type="ECO:0000313" key="3">
    <source>
        <dbReference type="Proteomes" id="UP000095594"/>
    </source>
</evidence>
<dbReference type="InterPro" id="IPR006121">
    <property type="entry name" value="HMA_dom"/>
</dbReference>
<dbReference type="PROSITE" id="PS50846">
    <property type="entry name" value="HMA_2"/>
    <property type="match status" value="1"/>
</dbReference>
<dbReference type="AlphaFoldDB" id="A0A174IET6"/>